<proteinExistence type="predicted"/>
<dbReference type="Pfam" id="PF19516">
    <property type="entry name" value="DUF6049"/>
    <property type="match status" value="1"/>
</dbReference>
<dbReference type="AlphaFoldDB" id="A0A938WX74"/>
<accession>A0A938WX74</accession>
<comment type="caution">
    <text evidence="2">The sequence shown here is derived from an EMBL/GenBank/DDBJ whole genome shotgun (WGS) entry which is preliminary data.</text>
</comment>
<gene>
    <name evidence="2" type="ORF">H7U32_04415</name>
</gene>
<evidence type="ECO:0000313" key="3">
    <source>
        <dbReference type="Proteomes" id="UP000718821"/>
    </source>
</evidence>
<protein>
    <submittedName>
        <fullName evidence="2">Uncharacterized protein</fullName>
    </submittedName>
</protein>
<dbReference type="EMBL" id="JACLYU010000005">
    <property type="protein sequence ID" value="MBM6699571.1"/>
    <property type="molecule type" value="Genomic_DNA"/>
</dbReference>
<evidence type="ECO:0000313" key="2">
    <source>
        <dbReference type="EMBL" id="MBM6699571.1"/>
    </source>
</evidence>
<feature type="transmembrane region" description="Helical" evidence="1">
    <location>
        <begin position="669"/>
        <end position="686"/>
    </location>
</feature>
<dbReference type="InterPro" id="IPR046112">
    <property type="entry name" value="DUF6049"/>
</dbReference>
<dbReference type="Proteomes" id="UP000718821">
    <property type="component" value="Unassembled WGS sequence"/>
</dbReference>
<keyword evidence="1" id="KW-1133">Transmembrane helix</keyword>
<organism evidence="2 3">
    <name type="scientific">Bifidobacterium pullorum subsp. saeculare</name>
    <dbReference type="NCBI Taxonomy" id="78257"/>
    <lineage>
        <taxon>Bacteria</taxon>
        <taxon>Bacillati</taxon>
        <taxon>Actinomycetota</taxon>
        <taxon>Actinomycetes</taxon>
        <taxon>Bifidobacteriales</taxon>
        <taxon>Bifidobacteriaceae</taxon>
        <taxon>Bifidobacterium</taxon>
    </lineage>
</organism>
<keyword evidence="3" id="KW-1185">Reference proteome</keyword>
<reference evidence="2" key="2">
    <citation type="journal article" date="2021" name="Sci. Rep.">
        <title>The distribution of antibiotic resistance genes in chicken gut microbiota commensals.</title>
        <authorList>
            <person name="Juricova H."/>
            <person name="Matiasovicova J."/>
            <person name="Kubasova T."/>
            <person name="Cejkova D."/>
            <person name="Rychlik I."/>
        </authorList>
    </citation>
    <scope>NUCLEOTIDE SEQUENCE</scope>
    <source>
        <strain evidence="2">An836</strain>
    </source>
</reference>
<reference evidence="2" key="1">
    <citation type="submission" date="2020-08" db="EMBL/GenBank/DDBJ databases">
        <authorList>
            <person name="Cejkova D."/>
            <person name="Kubasova T."/>
            <person name="Jahodarova E."/>
            <person name="Rychlik I."/>
        </authorList>
    </citation>
    <scope>NUCLEOTIDE SEQUENCE</scope>
    <source>
        <strain evidence="2">An836</strain>
    </source>
</reference>
<keyword evidence="1" id="KW-0812">Transmembrane</keyword>
<evidence type="ECO:0000256" key="1">
    <source>
        <dbReference type="SAM" id="Phobius"/>
    </source>
</evidence>
<keyword evidence="1" id="KW-0472">Membrane</keyword>
<sequence length="697" mass="71262">MSLAGATPTVTASSGCHLKVTVANTTGKAWPAGRLTALTNAGFTFRSRSDIQHWAEGGTAIPTRAELGGADVPALKPGQSVTVAIDAPADDPTLARIVSWGPKPVRIDYATTGDPGDGQEAASAQLHTFMTRSADGLTALDTPALRLTVALPLTGGQWGANATADELLSSGLPQDAGSEDAEAIAAGLDAGGAVTPDQAAAEQRAQAARQLAADHPELQVIVDPTFAQALPEPVAAAAITQPGGFDITAYAAKSDAAAYERAGVGTAAWTADAALADYRAAMGDATAQVPVVATQGAGAWTAAALTEAKRQGYDTVIAGSDYEGTQPDTVHSANSEVSTDAGLVTVLVEQRELGTLAKGRATAAKAAGERTAAGRIARFIAQSAFYQMEQPYLARNLLTCLGGDVADGQADALMDAIEQAPWLQLTGLGELTDGDAYESGNEALGTVPQDAALTESQATSLDAVLSDLAASRAQIDRFGSAVLDGTSGAADDAQALARGGGQAGEGSGADRWLARLHAVHDALALHALAGPWLGSTGGAMRAARTARAHATEQARDFANRLMTGVTITPTDAVTVVSETAKMPVTVRNGHPYPVTVTVSSKTDSMEIVTSRTTSVTIPANGEAQVAFAIRVSTSGSTVATLSLLDREGDPFGAQQTTPITSVLRISDKTGFVIIGLAVVMAALGLWRQFHRKKDPDE</sequence>
<name>A0A938WX74_9BIFI</name>